<evidence type="ECO:0000256" key="8">
    <source>
        <dbReference type="RuleBase" id="RU003956"/>
    </source>
</evidence>
<evidence type="ECO:0000256" key="1">
    <source>
        <dbReference type="ARBA" id="ARBA00006217"/>
    </source>
</evidence>
<feature type="binding site" evidence="7">
    <location>
        <position position="57"/>
    </location>
    <ligand>
        <name>Zn(2+)</name>
        <dbReference type="ChEBI" id="CHEBI:29105"/>
    </ligand>
</feature>
<evidence type="ECO:0000313" key="9">
    <source>
        <dbReference type="EMBL" id="KDR67199.1"/>
    </source>
</evidence>
<dbReference type="AlphaFoldDB" id="A0A067SHI9"/>
<feature type="binding site" evidence="7">
    <location>
        <position position="60"/>
    </location>
    <ligand>
        <name>Zn(2+)</name>
        <dbReference type="ChEBI" id="CHEBI:29105"/>
    </ligand>
</feature>
<evidence type="ECO:0000256" key="4">
    <source>
        <dbReference type="ARBA" id="ARBA00022833"/>
    </source>
</evidence>
<name>A0A067SHI9_GALM3</name>
<dbReference type="SMART" id="SM00947">
    <property type="entry name" value="Pro_CA"/>
    <property type="match status" value="1"/>
</dbReference>
<dbReference type="SUPFAM" id="SSF53056">
    <property type="entry name" value="beta-carbonic anhydrase, cab"/>
    <property type="match status" value="1"/>
</dbReference>
<evidence type="ECO:0000256" key="7">
    <source>
        <dbReference type="PIRSR" id="PIRSR601765-1"/>
    </source>
</evidence>
<dbReference type="OrthoDB" id="10248475at2759"/>
<dbReference type="Gene3D" id="3.40.1050.10">
    <property type="entry name" value="Carbonic anhydrase"/>
    <property type="match status" value="1"/>
</dbReference>
<sequence length="208" mass="23004">MLQTGSTKKIPTRTSSLCSFRLVTRHLAIHRSGQFRNAVLSFAVETLKVKHVVVLGHYGCGGIAESMMPINGPLTRPADIAVQRWIQPIRQIYESSSRTEIVAHREACKHSPLTKLPDLHDPAFRAMVEENVKSNVRKVAESAVIQDHYTYVLEKNGNPATLENKTEHVAKVLIHGWVYDVETGKVSDLGVSVGPPGRRLPASPFPLV</sequence>
<dbReference type="EMBL" id="KL142417">
    <property type="protein sequence ID" value="KDR67199.1"/>
    <property type="molecule type" value="Genomic_DNA"/>
</dbReference>
<evidence type="ECO:0000256" key="2">
    <source>
        <dbReference type="ARBA" id="ARBA00012925"/>
    </source>
</evidence>
<dbReference type="GO" id="GO:0034599">
    <property type="term" value="P:cellular response to oxidative stress"/>
    <property type="evidence" value="ECO:0007669"/>
    <property type="project" value="TreeGrafter"/>
</dbReference>
<dbReference type="GO" id="GO:0008270">
    <property type="term" value="F:zinc ion binding"/>
    <property type="evidence" value="ECO:0007669"/>
    <property type="project" value="UniProtKB-UniRule"/>
</dbReference>
<keyword evidence="10" id="KW-1185">Reference proteome</keyword>
<comment type="function">
    <text evidence="8">Reversible hydration of carbon dioxide.</text>
</comment>
<keyword evidence="5 8" id="KW-0456">Lyase</keyword>
<evidence type="ECO:0000256" key="6">
    <source>
        <dbReference type="ARBA" id="ARBA00048348"/>
    </source>
</evidence>
<dbReference type="GO" id="GO:0071244">
    <property type="term" value="P:cellular response to carbon dioxide"/>
    <property type="evidence" value="ECO:0007669"/>
    <property type="project" value="TreeGrafter"/>
</dbReference>
<comment type="cofactor">
    <cofactor evidence="7">
        <name>Zn(2+)</name>
        <dbReference type="ChEBI" id="CHEBI:29105"/>
    </cofactor>
    <text evidence="7">Binds 1 zinc ion per subunit.</text>
</comment>
<proteinExistence type="inferred from homology"/>
<gene>
    <name evidence="9" type="ORF">GALMADRAFT_1131141</name>
</gene>
<dbReference type="HOGENOM" id="CLU_053879_3_2_1"/>
<keyword evidence="3 7" id="KW-0479">Metal-binding</keyword>
<dbReference type="PANTHER" id="PTHR11002:SF76">
    <property type="entry name" value="CARBONIC ANHYDRASE"/>
    <property type="match status" value="1"/>
</dbReference>
<evidence type="ECO:0000313" key="10">
    <source>
        <dbReference type="Proteomes" id="UP000027222"/>
    </source>
</evidence>
<protein>
    <recommendedName>
        <fullName evidence="2 8">Carbonic anhydrase</fullName>
        <ecNumber evidence="2 8">4.2.1.1</ecNumber>
    </recommendedName>
    <alternativeName>
        <fullName evidence="8">Carbonate dehydratase</fullName>
    </alternativeName>
</protein>
<reference evidence="10" key="1">
    <citation type="journal article" date="2014" name="Proc. Natl. Acad. Sci. U.S.A.">
        <title>Extensive sampling of basidiomycete genomes demonstrates inadequacy of the white-rot/brown-rot paradigm for wood decay fungi.</title>
        <authorList>
            <person name="Riley R."/>
            <person name="Salamov A.A."/>
            <person name="Brown D.W."/>
            <person name="Nagy L.G."/>
            <person name="Floudas D."/>
            <person name="Held B.W."/>
            <person name="Levasseur A."/>
            <person name="Lombard V."/>
            <person name="Morin E."/>
            <person name="Otillar R."/>
            <person name="Lindquist E.A."/>
            <person name="Sun H."/>
            <person name="LaButti K.M."/>
            <person name="Schmutz J."/>
            <person name="Jabbour D."/>
            <person name="Luo H."/>
            <person name="Baker S.E."/>
            <person name="Pisabarro A.G."/>
            <person name="Walton J.D."/>
            <person name="Blanchette R.A."/>
            <person name="Henrissat B."/>
            <person name="Martin F."/>
            <person name="Cullen D."/>
            <person name="Hibbett D.S."/>
            <person name="Grigoriev I.V."/>
        </authorList>
    </citation>
    <scope>NUCLEOTIDE SEQUENCE [LARGE SCALE GENOMIC DNA]</scope>
    <source>
        <strain evidence="10">CBS 339.88</strain>
    </source>
</reference>
<comment type="similarity">
    <text evidence="1 8">Belongs to the beta-class carbonic anhydrase family.</text>
</comment>
<dbReference type="STRING" id="685588.A0A067SHI9"/>
<evidence type="ECO:0000256" key="3">
    <source>
        <dbReference type="ARBA" id="ARBA00022723"/>
    </source>
</evidence>
<keyword evidence="4 7" id="KW-0862">Zinc</keyword>
<dbReference type="InterPro" id="IPR001765">
    <property type="entry name" value="Carbonic_anhydrase"/>
</dbReference>
<comment type="catalytic activity">
    <reaction evidence="6 8">
        <text>hydrogencarbonate + H(+) = CO2 + H2O</text>
        <dbReference type="Rhea" id="RHEA:10748"/>
        <dbReference type="ChEBI" id="CHEBI:15377"/>
        <dbReference type="ChEBI" id="CHEBI:15378"/>
        <dbReference type="ChEBI" id="CHEBI:16526"/>
        <dbReference type="ChEBI" id="CHEBI:17544"/>
        <dbReference type="EC" id="4.2.1.1"/>
    </reaction>
</comment>
<organism evidence="9 10">
    <name type="scientific">Galerina marginata (strain CBS 339.88)</name>
    <dbReference type="NCBI Taxonomy" id="685588"/>
    <lineage>
        <taxon>Eukaryota</taxon>
        <taxon>Fungi</taxon>
        <taxon>Dikarya</taxon>
        <taxon>Basidiomycota</taxon>
        <taxon>Agaricomycotina</taxon>
        <taxon>Agaricomycetes</taxon>
        <taxon>Agaricomycetidae</taxon>
        <taxon>Agaricales</taxon>
        <taxon>Agaricineae</taxon>
        <taxon>Strophariaceae</taxon>
        <taxon>Galerina</taxon>
    </lineage>
</organism>
<dbReference type="GO" id="GO:0004089">
    <property type="term" value="F:carbonate dehydratase activity"/>
    <property type="evidence" value="ECO:0007669"/>
    <property type="project" value="UniProtKB-UniRule"/>
</dbReference>
<dbReference type="PANTHER" id="PTHR11002">
    <property type="entry name" value="CARBONIC ANHYDRASE"/>
    <property type="match status" value="1"/>
</dbReference>
<dbReference type="EC" id="4.2.1.1" evidence="2 8"/>
<evidence type="ECO:0000256" key="5">
    <source>
        <dbReference type="ARBA" id="ARBA00023239"/>
    </source>
</evidence>
<dbReference type="Pfam" id="PF00484">
    <property type="entry name" value="Pro_CA"/>
    <property type="match status" value="1"/>
</dbReference>
<dbReference type="InterPro" id="IPR036874">
    <property type="entry name" value="Carbonic_anhydrase_sf"/>
</dbReference>
<accession>A0A067SHI9</accession>
<dbReference type="Proteomes" id="UP000027222">
    <property type="component" value="Unassembled WGS sequence"/>
</dbReference>